<dbReference type="InterPro" id="IPR008427">
    <property type="entry name" value="Extracellular_membr_CFEM_dom"/>
</dbReference>
<feature type="region of interest" description="Disordered" evidence="10">
    <location>
        <begin position="237"/>
        <end position="293"/>
    </location>
</feature>
<keyword evidence="11" id="KW-0472">Membrane</keyword>
<comment type="similarity">
    <text evidence="3">Belongs to the RBT5 family.</text>
</comment>
<evidence type="ECO:0000256" key="4">
    <source>
        <dbReference type="ARBA" id="ARBA00022525"/>
    </source>
</evidence>
<keyword evidence="11" id="KW-0812">Transmembrane</keyword>
<evidence type="ECO:0000313" key="14">
    <source>
        <dbReference type="Proteomes" id="UP000241462"/>
    </source>
</evidence>
<feature type="compositionally biased region" description="Basic and acidic residues" evidence="10">
    <location>
        <begin position="273"/>
        <end position="284"/>
    </location>
</feature>
<feature type="domain" description="CFEM" evidence="12">
    <location>
        <begin position="1"/>
        <end position="76"/>
    </location>
</feature>
<dbReference type="OrthoDB" id="2019572at2759"/>
<dbReference type="EMBL" id="KZ678422">
    <property type="protein sequence ID" value="PSR89007.1"/>
    <property type="molecule type" value="Genomic_DNA"/>
</dbReference>
<gene>
    <name evidence="13" type="ORF">BD289DRAFT_223433</name>
</gene>
<feature type="transmembrane region" description="Helical" evidence="11">
    <location>
        <begin position="191"/>
        <end position="211"/>
    </location>
</feature>
<evidence type="ECO:0000256" key="8">
    <source>
        <dbReference type="ARBA" id="ARBA00023288"/>
    </source>
</evidence>
<name>A0A2T3AAW2_9PEZI</name>
<dbReference type="InParanoid" id="A0A2T3AAW2"/>
<comment type="subcellular location">
    <subcellularLocation>
        <location evidence="1">Membrane</location>
        <topology evidence="1">Lipid-anchor</topology>
        <topology evidence="1">GPI-anchor</topology>
    </subcellularLocation>
    <subcellularLocation>
        <location evidence="2">Secreted</location>
    </subcellularLocation>
</comment>
<keyword evidence="4" id="KW-0964">Secreted</keyword>
<keyword evidence="6" id="KW-0732">Signal</keyword>
<comment type="caution">
    <text evidence="9">Lacks conserved residue(s) required for the propagation of feature annotation.</text>
</comment>
<proteinExistence type="inferred from homology"/>
<dbReference type="GO" id="GO:0098552">
    <property type="term" value="C:side of membrane"/>
    <property type="evidence" value="ECO:0007669"/>
    <property type="project" value="UniProtKB-KW"/>
</dbReference>
<evidence type="ECO:0000313" key="13">
    <source>
        <dbReference type="EMBL" id="PSR89007.1"/>
    </source>
</evidence>
<evidence type="ECO:0000259" key="12">
    <source>
        <dbReference type="PROSITE" id="PS52012"/>
    </source>
</evidence>
<reference evidence="13 14" key="1">
    <citation type="journal article" date="2018" name="Mycol. Prog.">
        <title>Coniella lustricola, a new species from submerged detritus.</title>
        <authorList>
            <person name="Raudabaugh D.B."/>
            <person name="Iturriaga T."/>
            <person name="Carver A."/>
            <person name="Mondo S."/>
            <person name="Pangilinan J."/>
            <person name="Lipzen A."/>
            <person name="He G."/>
            <person name="Amirebrahimi M."/>
            <person name="Grigoriev I.V."/>
            <person name="Miller A.N."/>
        </authorList>
    </citation>
    <scope>NUCLEOTIDE SEQUENCE [LARGE SCALE GENOMIC DNA]</scope>
    <source>
        <strain evidence="13 14">B22-T-1</strain>
    </source>
</reference>
<keyword evidence="8" id="KW-0449">Lipoprotein</keyword>
<dbReference type="GO" id="GO:0005576">
    <property type="term" value="C:extracellular region"/>
    <property type="evidence" value="ECO:0007669"/>
    <property type="project" value="UniProtKB-SubCell"/>
</dbReference>
<evidence type="ECO:0000256" key="3">
    <source>
        <dbReference type="ARBA" id="ARBA00010031"/>
    </source>
</evidence>
<dbReference type="Pfam" id="PF05730">
    <property type="entry name" value="CFEM"/>
    <property type="match status" value="1"/>
</dbReference>
<keyword evidence="5" id="KW-0325">Glycoprotein</keyword>
<keyword evidence="14" id="KW-1185">Reference proteome</keyword>
<sequence>MDTTVGCVPVTSECLCSNSNFLYGIRDCAVSACTDAADATAAYSYASASCAAVLSPTTSNVPTTTSTTPISEASTTTTADADTVSTSPATSSTVVNGIAGSTSSSPESSEAATTTASAAATSAVSASATSDVSAATSTASGMTIAYISATTGSSAATSGGAAAAAASSSSASGSSSDSTENEVNLSTGAKIGIVVASASGAVAIVGIIMYLSRRRSQPLPRGKLKISEPMPGSGRIGDEEWEHYHKPNPAYAPQSQRQVSPPPGTAGSNMAELQRHARPYEEMVPRVTPARMV</sequence>
<evidence type="ECO:0000256" key="5">
    <source>
        <dbReference type="ARBA" id="ARBA00022622"/>
    </source>
</evidence>
<evidence type="ECO:0000256" key="6">
    <source>
        <dbReference type="ARBA" id="ARBA00022729"/>
    </source>
</evidence>
<keyword evidence="5" id="KW-0336">GPI-anchor</keyword>
<dbReference type="AlphaFoldDB" id="A0A2T3AAW2"/>
<organism evidence="13 14">
    <name type="scientific">Coniella lustricola</name>
    <dbReference type="NCBI Taxonomy" id="2025994"/>
    <lineage>
        <taxon>Eukaryota</taxon>
        <taxon>Fungi</taxon>
        <taxon>Dikarya</taxon>
        <taxon>Ascomycota</taxon>
        <taxon>Pezizomycotina</taxon>
        <taxon>Sordariomycetes</taxon>
        <taxon>Sordariomycetidae</taxon>
        <taxon>Diaporthales</taxon>
        <taxon>Schizoparmaceae</taxon>
        <taxon>Coniella</taxon>
    </lineage>
</organism>
<keyword evidence="11" id="KW-1133">Transmembrane helix</keyword>
<dbReference type="Proteomes" id="UP000241462">
    <property type="component" value="Unassembled WGS sequence"/>
</dbReference>
<evidence type="ECO:0000256" key="2">
    <source>
        <dbReference type="ARBA" id="ARBA00004613"/>
    </source>
</evidence>
<keyword evidence="7 9" id="KW-1015">Disulfide bond</keyword>
<feature type="region of interest" description="Disordered" evidence="10">
    <location>
        <begin position="56"/>
        <end position="113"/>
    </location>
</feature>
<evidence type="ECO:0000256" key="11">
    <source>
        <dbReference type="SAM" id="Phobius"/>
    </source>
</evidence>
<dbReference type="PROSITE" id="PS52012">
    <property type="entry name" value="CFEM"/>
    <property type="match status" value="1"/>
</dbReference>
<feature type="disulfide bond" evidence="9">
    <location>
        <begin position="7"/>
        <end position="14"/>
    </location>
</feature>
<evidence type="ECO:0000256" key="1">
    <source>
        <dbReference type="ARBA" id="ARBA00004589"/>
    </source>
</evidence>
<evidence type="ECO:0000256" key="10">
    <source>
        <dbReference type="SAM" id="MobiDB-lite"/>
    </source>
</evidence>
<evidence type="ECO:0000256" key="7">
    <source>
        <dbReference type="ARBA" id="ARBA00023157"/>
    </source>
</evidence>
<dbReference type="STRING" id="2025994.A0A2T3AAW2"/>
<accession>A0A2T3AAW2</accession>
<protein>
    <recommendedName>
        <fullName evidence="12">CFEM domain-containing protein</fullName>
    </recommendedName>
</protein>
<evidence type="ECO:0000256" key="9">
    <source>
        <dbReference type="PROSITE-ProRule" id="PRU01356"/>
    </source>
</evidence>